<gene>
    <name evidence="1" type="ORF">SDC9_211180</name>
</gene>
<proteinExistence type="predicted"/>
<accession>A0A645JII7</accession>
<dbReference type="AlphaFoldDB" id="A0A645JII7"/>
<organism evidence="1">
    <name type="scientific">bioreactor metagenome</name>
    <dbReference type="NCBI Taxonomy" id="1076179"/>
    <lineage>
        <taxon>unclassified sequences</taxon>
        <taxon>metagenomes</taxon>
        <taxon>ecological metagenomes</taxon>
    </lineage>
</organism>
<comment type="caution">
    <text evidence="1">The sequence shown here is derived from an EMBL/GenBank/DDBJ whole genome shotgun (WGS) entry which is preliminary data.</text>
</comment>
<protein>
    <submittedName>
        <fullName evidence="1">Uncharacterized protein</fullName>
    </submittedName>
</protein>
<reference evidence="1" key="1">
    <citation type="submission" date="2019-08" db="EMBL/GenBank/DDBJ databases">
        <authorList>
            <person name="Kucharzyk K."/>
            <person name="Murdoch R.W."/>
            <person name="Higgins S."/>
            <person name="Loffler F."/>
        </authorList>
    </citation>
    <scope>NUCLEOTIDE SEQUENCE</scope>
</reference>
<dbReference type="EMBL" id="VSSQ01142838">
    <property type="protein sequence ID" value="MPN63421.1"/>
    <property type="molecule type" value="Genomic_DNA"/>
</dbReference>
<name>A0A645JII7_9ZZZZ</name>
<sequence length="78" mass="8699">MRRLQVGGHPGFYFVHGESRFTVFENTREAVVVDPALQGFGRNIELGGDLVDIQVFFLIHVLNNTGKTKKSKLNDVPA</sequence>
<evidence type="ECO:0000313" key="1">
    <source>
        <dbReference type="EMBL" id="MPN63421.1"/>
    </source>
</evidence>